<gene>
    <name evidence="8" type="ORF">DLJ74_00620</name>
</gene>
<feature type="transmembrane region" description="Helical" evidence="6">
    <location>
        <begin position="328"/>
        <end position="347"/>
    </location>
</feature>
<dbReference type="GO" id="GO:0005886">
    <property type="term" value="C:plasma membrane"/>
    <property type="evidence" value="ECO:0007669"/>
    <property type="project" value="UniProtKB-SubCell"/>
</dbReference>
<dbReference type="InterPro" id="IPR050327">
    <property type="entry name" value="Proton-linked_MCT"/>
</dbReference>
<feature type="transmembrane region" description="Helical" evidence="6">
    <location>
        <begin position="88"/>
        <end position="111"/>
    </location>
</feature>
<dbReference type="GO" id="GO:0022857">
    <property type="term" value="F:transmembrane transporter activity"/>
    <property type="evidence" value="ECO:0007669"/>
    <property type="project" value="InterPro"/>
</dbReference>
<feature type="transmembrane region" description="Helical" evidence="6">
    <location>
        <begin position="304"/>
        <end position="322"/>
    </location>
</feature>
<evidence type="ECO:0000256" key="2">
    <source>
        <dbReference type="ARBA" id="ARBA00022448"/>
    </source>
</evidence>
<keyword evidence="2" id="KW-0813">Transport</keyword>
<dbReference type="Proteomes" id="UP000245624">
    <property type="component" value="Unassembled WGS sequence"/>
</dbReference>
<feature type="transmembrane region" description="Helical" evidence="6">
    <location>
        <begin position="12"/>
        <end position="29"/>
    </location>
</feature>
<dbReference type="PROSITE" id="PS50850">
    <property type="entry name" value="MFS"/>
    <property type="match status" value="1"/>
</dbReference>
<dbReference type="OrthoDB" id="182417at2"/>
<keyword evidence="5 6" id="KW-0472">Membrane</keyword>
<feature type="transmembrane region" description="Helical" evidence="6">
    <location>
        <begin position="239"/>
        <end position="262"/>
    </location>
</feature>
<dbReference type="EMBL" id="QGTD01000001">
    <property type="protein sequence ID" value="PWU70376.1"/>
    <property type="molecule type" value="Genomic_DNA"/>
</dbReference>
<dbReference type="Gene3D" id="1.20.1250.20">
    <property type="entry name" value="MFS general substrate transporter like domains"/>
    <property type="match status" value="1"/>
</dbReference>
<dbReference type="AlphaFoldDB" id="A0A317L4D2"/>
<feature type="domain" description="Major facilitator superfamily (MFS) profile" evidence="7">
    <location>
        <begin position="17"/>
        <end position="418"/>
    </location>
</feature>
<feature type="transmembrane region" description="Helical" evidence="6">
    <location>
        <begin position="359"/>
        <end position="377"/>
    </location>
</feature>
<dbReference type="PANTHER" id="PTHR11360:SF308">
    <property type="entry name" value="BLL3089 PROTEIN"/>
    <property type="match status" value="1"/>
</dbReference>
<proteinExistence type="predicted"/>
<reference evidence="8 9" key="1">
    <citation type="submission" date="2018-05" db="EMBL/GenBank/DDBJ databases">
        <title>Genomic analysis of Gracilibacillus dipsosauri DD1 reveals novel features of a salt-tolerant amylase.</title>
        <authorList>
            <person name="Deutch C.E."/>
            <person name="Yang S."/>
        </authorList>
    </citation>
    <scope>NUCLEOTIDE SEQUENCE [LARGE SCALE GENOMIC DNA]</scope>
    <source>
        <strain evidence="8 9">DD1</strain>
    </source>
</reference>
<dbReference type="RefSeq" id="WP_109982914.1">
    <property type="nucleotide sequence ID" value="NZ_QGTD01000001.1"/>
</dbReference>
<sequence>MLHRLKIFDNFYYGWVILVIGGLGVFFSGPGQTFSNSQFIDEYIHDFGWSRSQVSGVYSVATLLAGVLMMIVGRFIDRFGPRMMMVTVGTLFSLACFYNSFISSIWMLALGFFMVRLLGQGSMTLIPNTLVAQWFVKKRGRAFSLKALFSFAGAMLFPIINTWLIQTWSWQVAWQFWGIVLLFLFVPIAFLGVRNSPESIGLEPDGNVEPEADQQNKLVTPVIEAEEDWTLNEAMRTRAFWAVLICVGIPALVNTGITFHITSIFKTNGLSLEMAAMVLSLMAFVGIPISLVSGVILDKVKTNYVLFVIFIIEFFVLLLLLITDSFLMAILFGILWGLAGGLERIAIGVIWPNYFGRKYIGSINGVGATIMVIGSSLGPLPFGIGFDLFGGYTIVILLALIFPIIGVICSLLAKKPVKVTI</sequence>
<dbReference type="InterPro" id="IPR020846">
    <property type="entry name" value="MFS_dom"/>
</dbReference>
<dbReference type="InterPro" id="IPR011701">
    <property type="entry name" value="MFS"/>
</dbReference>
<accession>A0A317L4D2</accession>
<keyword evidence="3 6" id="KW-0812">Transmembrane</keyword>
<dbReference type="SUPFAM" id="SSF103473">
    <property type="entry name" value="MFS general substrate transporter"/>
    <property type="match status" value="1"/>
</dbReference>
<feature type="transmembrane region" description="Helical" evidence="6">
    <location>
        <begin position="389"/>
        <end position="413"/>
    </location>
</feature>
<evidence type="ECO:0000259" key="7">
    <source>
        <dbReference type="PROSITE" id="PS50850"/>
    </source>
</evidence>
<organism evidence="8 9">
    <name type="scientific">Gracilibacillus dipsosauri</name>
    <dbReference type="NCBI Taxonomy" id="178340"/>
    <lineage>
        <taxon>Bacteria</taxon>
        <taxon>Bacillati</taxon>
        <taxon>Bacillota</taxon>
        <taxon>Bacilli</taxon>
        <taxon>Bacillales</taxon>
        <taxon>Bacillaceae</taxon>
        <taxon>Gracilibacillus</taxon>
    </lineage>
</organism>
<evidence type="ECO:0000256" key="6">
    <source>
        <dbReference type="SAM" id="Phobius"/>
    </source>
</evidence>
<dbReference type="Pfam" id="PF07690">
    <property type="entry name" value="MFS_1"/>
    <property type="match status" value="1"/>
</dbReference>
<dbReference type="CDD" id="cd17355">
    <property type="entry name" value="MFS_YcxA_like"/>
    <property type="match status" value="1"/>
</dbReference>
<feature type="transmembrane region" description="Helical" evidence="6">
    <location>
        <begin position="172"/>
        <end position="193"/>
    </location>
</feature>
<evidence type="ECO:0000256" key="4">
    <source>
        <dbReference type="ARBA" id="ARBA00022989"/>
    </source>
</evidence>
<evidence type="ECO:0000256" key="3">
    <source>
        <dbReference type="ARBA" id="ARBA00022692"/>
    </source>
</evidence>
<evidence type="ECO:0000313" key="9">
    <source>
        <dbReference type="Proteomes" id="UP000245624"/>
    </source>
</evidence>
<name>A0A317L4D2_9BACI</name>
<keyword evidence="9" id="KW-1185">Reference proteome</keyword>
<feature type="transmembrane region" description="Helical" evidence="6">
    <location>
        <begin position="117"/>
        <end position="136"/>
    </location>
</feature>
<dbReference type="PANTHER" id="PTHR11360">
    <property type="entry name" value="MONOCARBOXYLATE TRANSPORTER"/>
    <property type="match status" value="1"/>
</dbReference>
<feature type="transmembrane region" description="Helical" evidence="6">
    <location>
        <begin position="56"/>
        <end position="76"/>
    </location>
</feature>
<comment type="subcellular location">
    <subcellularLocation>
        <location evidence="1">Cell membrane</location>
        <topology evidence="1">Multi-pass membrane protein</topology>
    </subcellularLocation>
</comment>
<feature type="transmembrane region" description="Helical" evidence="6">
    <location>
        <begin position="148"/>
        <end position="166"/>
    </location>
</feature>
<evidence type="ECO:0000313" key="8">
    <source>
        <dbReference type="EMBL" id="PWU70376.1"/>
    </source>
</evidence>
<evidence type="ECO:0000256" key="1">
    <source>
        <dbReference type="ARBA" id="ARBA00004651"/>
    </source>
</evidence>
<evidence type="ECO:0000256" key="5">
    <source>
        <dbReference type="ARBA" id="ARBA00023136"/>
    </source>
</evidence>
<dbReference type="InterPro" id="IPR036259">
    <property type="entry name" value="MFS_trans_sf"/>
</dbReference>
<keyword evidence="4 6" id="KW-1133">Transmembrane helix</keyword>
<comment type="caution">
    <text evidence="8">The sequence shown here is derived from an EMBL/GenBank/DDBJ whole genome shotgun (WGS) entry which is preliminary data.</text>
</comment>
<feature type="transmembrane region" description="Helical" evidence="6">
    <location>
        <begin position="274"/>
        <end position="297"/>
    </location>
</feature>
<protein>
    <submittedName>
        <fullName evidence="8">MFS transporter</fullName>
    </submittedName>
</protein>